<evidence type="ECO:0000256" key="8">
    <source>
        <dbReference type="RuleBase" id="RU362118"/>
    </source>
</evidence>
<dbReference type="FunFam" id="3.40.640.10:FF:000046">
    <property type="entry name" value="Cystathionine gamma-lyase"/>
    <property type="match status" value="1"/>
</dbReference>
<keyword evidence="2 7" id="KW-0663">Pyridoxal phosphate</keyword>
<dbReference type="InterPro" id="IPR000277">
    <property type="entry name" value="Cys/Met-Metab_PyrdxlP-dep_enz"/>
</dbReference>
<evidence type="ECO:0000256" key="3">
    <source>
        <dbReference type="ARBA" id="ARBA00047175"/>
    </source>
</evidence>
<evidence type="ECO:0000256" key="2">
    <source>
        <dbReference type="ARBA" id="ARBA00022898"/>
    </source>
</evidence>
<dbReference type="Gene3D" id="3.90.1150.10">
    <property type="entry name" value="Aspartate Aminotransferase, domain 1"/>
    <property type="match status" value="1"/>
</dbReference>
<gene>
    <name evidence="9" type="ORF">CBF29_01770</name>
</gene>
<dbReference type="GO" id="GO:0005737">
    <property type="term" value="C:cytoplasm"/>
    <property type="evidence" value="ECO:0007669"/>
    <property type="project" value="TreeGrafter"/>
</dbReference>
<dbReference type="EMBL" id="NGKA01000002">
    <property type="protein sequence ID" value="RSU15090.1"/>
    <property type="molecule type" value="Genomic_DNA"/>
</dbReference>
<dbReference type="InterPro" id="IPR015421">
    <property type="entry name" value="PyrdxlP-dep_Trfase_major"/>
</dbReference>
<comment type="catalytic activity">
    <reaction evidence="5">
        <text>L-homocysteine + H2O = 2-oxobutanoate + hydrogen sulfide + NH4(+) + H(+)</text>
        <dbReference type="Rhea" id="RHEA:14501"/>
        <dbReference type="ChEBI" id="CHEBI:15377"/>
        <dbReference type="ChEBI" id="CHEBI:15378"/>
        <dbReference type="ChEBI" id="CHEBI:16763"/>
        <dbReference type="ChEBI" id="CHEBI:28938"/>
        <dbReference type="ChEBI" id="CHEBI:29919"/>
        <dbReference type="ChEBI" id="CHEBI:58199"/>
        <dbReference type="EC" id="4.4.1.2"/>
    </reaction>
    <physiologicalReaction direction="left-to-right" evidence="5">
        <dbReference type="Rhea" id="RHEA:14502"/>
    </physiologicalReaction>
</comment>
<dbReference type="OrthoDB" id="9780685at2"/>
<evidence type="ECO:0000256" key="7">
    <source>
        <dbReference type="PIRSR" id="PIRSR001434-2"/>
    </source>
</evidence>
<dbReference type="GO" id="GO:0019346">
    <property type="term" value="P:transsulfuration"/>
    <property type="evidence" value="ECO:0007669"/>
    <property type="project" value="InterPro"/>
</dbReference>
<dbReference type="AlphaFoldDB" id="A0A430B428"/>
<accession>A0A430B428</accession>
<organism evidence="9 10">
    <name type="scientific">Vagococcus elongatus</name>
    <dbReference type="NCBI Taxonomy" id="180344"/>
    <lineage>
        <taxon>Bacteria</taxon>
        <taxon>Bacillati</taxon>
        <taxon>Bacillota</taxon>
        <taxon>Bacilli</taxon>
        <taxon>Lactobacillales</taxon>
        <taxon>Enterococcaceae</taxon>
        <taxon>Vagococcus</taxon>
    </lineage>
</organism>
<comment type="similarity">
    <text evidence="8">Belongs to the trans-sulfuration enzymes family.</text>
</comment>
<dbReference type="Pfam" id="PF01053">
    <property type="entry name" value="Cys_Met_Meta_PP"/>
    <property type="match status" value="1"/>
</dbReference>
<dbReference type="PIRSF" id="PIRSF001434">
    <property type="entry name" value="CGS"/>
    <property type="match status" value="1"/>
</dbReference>
<dbReference type="InterPro" id="IPR015422">
    <property type="entry name" value="PyrdxlP-dep_Trfase_small"/>
</dbReference>
<dbReference type="EC" id="4.4.1.2" evidence="3"/>
<protein>
    <recommendedName>
        <fullName evidence="3">homocysteine desulfhydrase</fullName>
        <ecNumber evidence="3">4.4.1.2</ecNumber>
    </recommendedName>
    <alternativeName>
        <fullName evidence="4">Homocysteine desulfhydrase</fullName>
    </alternativeName>
</protein>
<feature type="modified residue" description="N6-(pyridoxal phosphate)lysine" evidence="7">
    <location>
        <position position="204"/>
    </location>
</feature>
<dbReference type="CDD" id="cd00614">
    <property type="entry name" value="CGS_like"/>
    <property type="match status" value="1"/>
</dbReference>
<dbReference type="SUPFAM" id="SSF53383">
    <property type="entry name" value="PLP-dependent transferases"/>
    <property type="match status" value="1"/>
</dbReference>
<evidence type="ECO:0000313" key="10">
    <source>
        <dbReference type="Proteomes" id="UP000287605"/>
    </source>
</evidence>
<reference evidence="9 10" key="1">
    <citation type="submission" date="2017-05" db="EMBL/GenBank/DDBJ databases">
        <title>Vagococcus spp. assemblies.</title>
        <authorList>
            <person name="Gulvik C.A."/>
        </authorList>
    </citation>
    <scope>NUCLEOTIDE SEQUENCE [LARGE SCALE GENOMIC DNA]</scope>
    <source>
        <strain evidence="9 10">CCUG 51432</strain>
    </source>
</reference>
<dbReference type="Proteomes" id="UP000287605">
    <property type="component" value="Unassembled WGS sequence"/>
</dbReference>
<dbReference type="Gene3D" id="3.40.640.10">
    <property type="entry name" value="Type I PLP-dependent aspartate aminotransferase-like (Major domain)"/>
    <property type="match status" value="1"/>
</dbReference>
<evidence type="ECO:0000256" key="4">
    <source>
        <dbReference type="ARBA" id="ARBA00047199"/>
    </source>
</evidence>
<evidence type="ECO:0000256" key="1">
    <source>
        <dbReference type="ARBA" id="ARBA00001933"/>
    </source>
</evidence>
<evidence type="ECO:0000256" key="6">
    <source>
        <dbReference type="ARBA" id="ARBA00052699"/>
    </source>
</evidence>
<dbReference type="RefSeq" id="WP_126806668.1">
    <property type="nucleotide sequence ID" value="NZ_NGKA01000002.1"/>
</dbReference>
<comment type="cofactor">
    <cofactor evidence="1 8">
        <name>pyridoxal 5'-phosphate</name>
        <dbReference type="ChEBI" id="CHEBI:597326"/>
    </cofactor>
</comment>
<dbReference type="GO" id="GO:0018826">
    <property type="term" value="F:methionine gamma-lyase activity"/>
    <property type="evidence" value="ECO:0007669"/>
    <property type="project" value="UniProtKB-EC"/>
</dbReference>
<evidence type="ECO:0000256" key="5">
    <source>
        <dbReference type="ARBA" id="ARBA00048780"/>
    </source>
</evidence>
<sequence length="388" mass="43814">MKRPEDICSEIKKEIFKDYIPMSPEIVQTSSFYYPTYDDFIKVADDEKNHYVYTRGNNPTTEILEKKLAQLECGEKCKVFSSGMGGISSVFFTLLSRGDHILMINTVYGEAVSLVSYMEKFGITYDRIDVETTQDIEWHIKENTKLIYFESPSSQKFELLDLELISSIAKKKNIYTIIDGTWASPIFQKPLQHGIDLVIHSLSKYIGGHSDLVGGAVIGDNYLVDEIFEHGHQSLGATISPFNSWLALRGLRTLPVRMKQLDESVRIVIDAIKDDERIAKIFHPYCGDTSQKDLSKQYLSGYGSLLAIDLATQNFEKLLRFVNSLEVVSIGVSWGGFESLALPAFKGNNSEKLAERGLSPSHIRLYIGLEHPESIINDIRQALDQAFE</sequence>
<dbReference type="GO" id="GO:0030170">
    <property type="term" value="F:pyridoxal phosphate binding"/>
    <property type="evidence" value="ECO:0007669"/>
    <property type="project" value="InterPro"/>
</dbReference>
<proteinExistence type="inferred from homology"/>
<dbReference type="PANTHER" id="PTHR11808">
    <property type="entry name" value="TRANS-SULFURATION ENZYME FAMILY MEMBER"/>
    <property type="match status" value="1"/>
</dbReference>
<evidence type="ECO:0000313" key="9">
    <source>
        <dbReference type="EMBL" id="RSU15090.1"/>
    </source>
</evidence>
<keyword evidence="10" id="KW-1185">Reference proteome</keyword>
<comment type="caution">
    <text evidence="9">The sequence shown here is derived from an EMBL/GenBank/DDBJ whole genome shotgun (WGS) entry which is preliminary data.</text>
</comment>
<comment type="catalytic activity">
    <reaction evidence="6">
        <text>L-methionine + H2O = methanethiol + 2-oxobutanoate + NH4(+)</text>
        <dbReference type="Rhea" id="RHEA:23800"/>
        <dbReference type="ChEBI" id="CHEBI:15377"/>
        <dbReference type="ChEBI" id="CHEBI:16007"/>
        <dbReference type="ChEBI" id="CHEBI:16763"/>
        <dbReference type="ChEBI" id="CHEBI:28938"/>
        <dbReference type="ChEBI" id="CHEBI:57844"/>
        <dbReference type="EC" id="4.4.1.11"/>
    </reaction>
    <physiologicalReaction direction="left-to-right" evidence="6">
        <dbReference type="Rhea" id="RHEA:23801"/>
    </physiologicalReaction>
</comment>
<dbReference type="PANTHER" id="PTHR11808:SF80">
    <property type="entry name" value="CYSTATHIONINE GAMMA-LYASE"/>
    <property type="match status" value="1"/>
</dbReference>
<dbReference type="GO" id="GO:0047982">
    <property type="term" value="F:homocysteine desulfhydrase activity"/>
    <property type="evidence" value="ECO:0007669"/>
    <property type="project" value="UniProtKB-EC"/>
</dbReference>
<name>A0A430B428_9ENTE</name>
<dbReference type="InterPro" id="IPR015424">
    <property type="entry name" value="PyrdxlP-dep_Trfase"/>
</dbReference>